<dbReference type="Proteomes" id="UP000184310">
    <property type="component" value="Unassembled WGS sequence"/>
</dbReference>
<reference evidence="7 8" key="1">
    <citation type="submission" date="2016-11" db="EMBL/GenBank/DDBJ databases">
        <authorList>
            <person name="Jaros S."/>
            <person name="Januszkiewicz K."/>
            <person name="Wedrychowicz H."/>
        </authorList>
    </citation>
    <scope>NUCLEOTIDE SEQUENCE [LARGE SCALE GENOMIC DNA]</scope>
    <source>
        <strain evidence="7 8">DSM 21758</strain>
    </source>
</reference>
<protein>
    <submittedName>
        <fullName evidence="7">Amino acid adenylation domain-containing protein</fullName>
    </submittedName>
</protein>
<dbReference type="InterPro" id="IPR025110">
    <property type="entry name" value="AMP-bd_C"/>
</dbReference>
<evidence type="ECO:0000256" key="2">
    <source>
        <dbReference type="ARBA" id="ARBA00022450"/>
    </source>
</evidence>
<dbReference type="InterPro" id="IPR010071">
    <property type="entry name" value="AA_adenyl_dom"/>
</dbReference>
<dbReference type="Pfam" id="PF00501">
    <property type="entry name" value="AMP-binding"/>
    <property type="match status" value="1"/>
</dbReference>
<dbReference type="FunFam" id="3.40.50.12780:FF:000012">
    <property type="entry name" value="Non-ribosomal peptide synthetase"/>
    <property type="match status" value="1"/>
</dbReference>
<feature type="domain" description="AMP-dependent synthetase/ligase" evidence="5">
    <location>
        <begin position="37"/>
        <end position="387"/>
    </location>
</feature>
<evidence type="ECO:0000259" key="5">
    <source>
        <dbReference type="Pfam" id="PF00501"/>
    </source>
</evidence>
<feature type="domain" description="AMP-binding enzyme C-terminal" evidence="6">
    <location>
        <begin position="444"/>
        <end position="516"/>
    </location>
</feature>
<dbReference type="RefSeq" id="WP_072988718.1">
    <property type="nucleotide sequence ID" value="NZ_FQZB01000011.1"/>
</dbReference>
<dbReference type="OrthoDB" id="9778383at2"/>
<dbReference type="PROSITE" id="PS00455">
    <property type="entry name" value="AMP_BINDING"/>
    <property type="match status" value="1"/>
</dbReference>
<dbReference type="PANTHER" id="PTHR44845">
    <property type="entry name" value="CARRIER DOMAIN-CONTAINING PROTEIN"/>
    <property type="match status" value="1"/>
</dbReference>
<dbReference type="PANTHER" id="PTHR44845:SF7">
    <property type="entry name" value="PLIPASTATIN SYNTHASE SUBUNIT D"/>
    <property type="match status" value="1"/>
</dbReference>
<evidence type="ECO:0000256" key="3">
    <source>
        <dbReference type="ARBA" id="ARBA00022553"/>
    </source>
</evidence>
<keyword evidence="2" id="KW-0596">Phosphopantetheine</keyword>
<organism evidence="7 8">
    <name type="scientific">Clostridium cavendishii DSM 21758</name>
    <dbReference type="NCBI Taxonomy" id="1121302"/>
    <lineage>
        <taxon>Bacteria</taxon>
        <taxon>Bacillati</taxon>
        <taxon>Bacillota</taxon>
        <taxon>Clostridia</taxon>
        <taxon>Eubacteriales</taxon>
        <taxon>Clostridiaceae</taxon>
        <taxon>Clostridium</taxon>
    </lineage>
</organism>
<dbReference type="FunFam" id="3.40.50.980:FF:000001">
    <property type="entry name" value="Non-ribosomal peptide synthetase"/>
    <property type="match status" value="1"/>
</dbReference>
<dbReference type="Gene3D" id="3.30.300.30">
    <property type="match status" value="1"/>
</dbReference>
<dbReference type="InterPro" id="IPR020845">
    <property type="entry name" value="AMP-binding_CS"/>
</dbReference>
<dbReference type="CDD" id="cd05930">
    <property type="entry name" value="A_NRPS"/>
    <property type="match status" value="1"/>
</dbReference>
<dbReference type="NCBIfam" id="TIGR01733">
    <property type="entry name" value="AA-adenyl-dom"/>
    <property type="match status" value="1"/>
</dbReference>
<keyword evidence="3" id="KW-0597">Phosphoprotein</keyword>
<dbReference type="SUPFAM" id="SSF56801">
    <property type="entry name" value="Acetyl-CoA synthetase-like"/>
    <property type="match status" value="1"/>
</dbReference>
<evidence type="ECO:0000313" key="8">
    <source>
        <dbReference type="Proteomes" id="UP000184310"/>
    </source>
</evidence>
<dbReference type="InterPro" id="IPR045851">
    <property type="entry name" value="AMP-bd_C_sf"/>
</dbReference>
<dbReference type="STRING" id="1121302.SAMN02745163_02756"/>
<dbReference type="Pfam" id="PF13193">
    <property type="entry name" value="AMP-binding_C"/>
    <property type="match status" value="1"/>
</dbReference>
<evidence type="ECO:0000313" key="7">
    <source>
        <dbReference type="EMBL" id="SHJ86736.1"/>
    </source>
</evidence>
<gene>
    <name evidence="7" type="ORF">SAMN02745163_02756</name>
</gene>
<keyword evidence="8" id="KW-1185">Reference proteome</keyword>
<feature type="coiled-coil region" evidence="4">
    <location>
        <begin position="428"/>
        <end position="455"/>
    </location>
</feature>
<keyword evidence="4" id="KW-0175">Coiled coil</keyword>
<name>A0A1M6MTK2_9CLOT</name>
<dbReference type="EMBL" id="FQZB01000011">
    <property type="protein sequence ID" value="SHJ86736.1"/>
    <property type="molecule type" value="Genomic_DNA"/>
</dbReference>
<accession>A0A1M6MTK2</accession>
<sequence>MIYNNSKVFFDDVSSINIQHTDAYFPENKTIQRFIEEQSLWYPNRVAVCFHGQRYTYSDINRKANLLAKFLRDTKGVKTGEIVGIVADRSLEMIVGVYAIIKAGGVYMPISTDLPSKRIEYLIYDSGINYVLVKKNDAIKTDSVELINIDVVIENETTVENLVNVCEARDPIYVIYTSGTTGKPKGVVVEHRSVVNRLNWMQKMYPLSKDDVILQKTPIVFDVSVWELFWWSIAGAQLCLLDPGMERFPQAIIDSIEKNHVTVVHFVPSMLFQFLKYIEDTDEVNRLSSLRYVFTSGEVLSPICVELFNKILYTKTGARIINLYGPTEATVDVTCYNCPTEGKLERVPIGKPIDNTKIYILSNGEIQPIGKVGEICISGVGVARGYLNNQELTMERFIENPLIPNERMYKTGDLGAFMKDGNIEYHGRKDCQVKIRGLRIELEEIESSIMELENIKQCAVVNIEKNSDVLLIAFIVPSGEIDIKLIKDHLRGSLPQYMVPNRITLLEELPVLPTGKIDRNMLKNI</sequence>
<evidence type="ECO:0000256" key="4">
    <source>
        <dbReference type="SAM" id="Coils"/>
    </source>
</evidence>
<proteinExistence type="inferred from homology"/>
<dbReference type="InterPro" id="IPR000873">
    <property type="entry name" value="AMP-dep_synth/lig_dom"/>
</dbReference>
<evidence type="ECO:0000256" key="1">
    <source>
        <dbReference type="ARBA" id="ARBA00006432"/>
    </source>
</evidence>
<dbReference type="Gene3D" id="2.30.38.10">
    <property type="entry name" value="Luciferase, Domain 3"/>
    <property type="match status" value="1"/>
</dbReference>
<dbReference type="FunFam" id="3.40.50.980:FF:000002">
    <property type="entry name" value="Enterobactin synthetase component F"/>
    <property type="match status" value="1"/>
</dbReference>
<dbReference type="AlphaFoldDB" id="A0A1M6MTK2"/>
<evidence type="ECO:0000259" key="6">
    <source>
        <dbReference type="Pfam" id="PF13193"/>
    </source>
</evidence>
<comment type="similarity">
    <text evidence="1">Belongs to the ATP-dependent AMP-binding enzyme family.</text>
</comment>
<dbReference type="Gene3D" id="3.40.50.980">
    <property type="match status" value="2"/>
</dbReference>